<keyword evidence="2" id="KW-1185">Reference proteome</keyword>
<sequence>MSHNQNLEEVLDAFSMELSHDRETLARYVESYPEYKNELIELSFEIRAVENEARLKPEAIDDPTFSSAWNTLQAAGSSSARSTNPFRKFQGKKFASLCKSLGLPKAFVVAIRNRQVEFESLPERFLVAASTALESTLEDLKTFLREPPNVLQTLEFKADKKPQIAQQVTFQELIENTELTDEERKTAVGYLGHDRSN</sequence>
<organism evidence="1 2">
    <name type="scientific">Stieleria maiorica</name>
    <dbReference type="NCBI Taxonomy" id="2795974"/>
    <lineage>
        <taxon>Bacteria</taxon>
        <taxon>Pseudomonadati</taxon>
        <taxon>Planctomycetota</taxon>
        <taxon>Planctomycetia</taxon>
        <taxon>Pirellulales</taxon>
        <taxon>Pirellulaceae</taxon>
        <taxon>Stieleria</taxon>
    </lineage>
</organism>
<accession>A0A5B9MNP9</accession>
<reference evidence="1 2" key="1">
    <citation type="submission" date="2019-02" db="EMBL/GenBank/DDBJ databases">
        <title>Planctomycetal bacteria perform biofilm scaping via a novel small molecule.</title>
        <authorList>
            <person name="Jeske O."/>
            <person name="Boedeker C."/>
            <person name="Wiegand S."/>
            <person name="Breitling P."/>
            <person name="Kallscheuer N."/>
            <person name="Jogler M."/>
            <person name="Rohde M."/>
            <person name="Petersen J."/>
            <person name="Medema M.H."/>
            <person name="Surup F."/>
            <person name="Jogler C."/>
        </authorList>
    </citation>
    <scope>NUCLEOTIDE SEQUENCE [LARGE SCALE GENOMIC DNA]</scope>
    <source>
        <strain evidence="1 2">Mal15</strain>
    </source>
</reference>
<dbReference type="EMBL" id="CP036264">
    <property type="protein sequence ID" value="QEG01557.1"/>
    <property type="molecule type" value="Genomic_DNA"/>
</dbReference>
<evidence type="ECO:0000313" key="2">
    <source>
        <dbReference type="Proteomes" id="UP000321353"/>
    </source>
</evidence>
<name>A0A5B9MNP9_9BACT</name>
<evidence type="ECO:0000313" key="1">
    <source>
        <dbReference type="EMBL" id="QEG01557.1"/>
    </source>
</evidence>
<gene>
    <name evidence="1" type="ORF">Mal15_56340</name>
</gene>
<dbReference type="Proteomes" id="UP000321353">
    <property type="component" value="Chromosome"/>
</dbReference>
<dbReference type="AlphaFoldDB" id="A0A5B9MNP9"/>
<dbReference type="RefSeq" id="WP_147870619.1">
    <property type="nucleotide sequence ID" value="NZ_CP036264.1"/>
</dbReference>
<proteinExistence type="predicted"/>
<dbReference type="KEGG" id="smam:Mal15_56340"/>
<protein>
    <submittedName>
        <fullName evidence="1">Uncharacterized protein</fullName>
    </submittedName>
</protein>